<evidence type="ECO:0000256" key="1">
    <source>
        <dbReference type="SAM" id="MobiDB-lite"/>
    </source>
</evidence>
<proteinExistence type="predicted"/>
<reference evidence="2 3" key="1">
    <citation type="submission" date="2015-01" db="EMBL/GenBank/DDBJ databases">
        <title>Genome of allotetraploid Gossypium barbadense reveals genomic plasticity and fiber elongation in cotton evolution.</title>
        <authorList>
            <person name="Chen X."/>
            <person name="Liu X."/>
            <person name="Zhao B."/>
            <person name="Zheng H."/>
            <person name="Hu Y."/>
            <person name="Lu G."/>
            <person name="Yang C."/>
            <person name="Chen J."/>
            <person name="Shan C."/>
            <person name="Zhang L."/>
            <person name="Zhou Y."/>
            <person name="Wang L."/>
            <person name="Guo W."/>
            <person name="Bai Y."/>
            <person name="Ruan J."/>
            <person name="Shangguan X."/>
            <person name="Mao Y."/>
            <person name="Jiang J."/>
            <person name="Zhu Y."/>
            <person name="Lei J."/>
            <person name="Kang H."/>
            <person name="Chen S."/>
            <person name="He X."/>
            <person name="Wang R."/>
            <person name="Wang Y."/>
            <person name="Chen J."/>
            <person name="Wang L."/>
            <person name="Yu S."/>
            <person name="Wang B."/>
            <person name="Wei J."/>
            <person name="Song S."/>
            <person name="Lu X."/>
            <person name="Gao Z."/>
            <person name="Gu W."/>
            <person name="Deng X."/>
            <person name="Ma D."/>
            <person name="Wang S."/>
            <person name="Liang W."/>
            <person name="Fang L."/>
            <person name="Cai C."/>
            <person name="Zhu X."/>
            <person name="Zhou B."/>
            <person name="Zhang Y."/>
            <person name="Chen Z."/>
            <person name="Xu S."/>
            <person name="Zhu R."/>
            <person name="Wang S."/>
            <person name="Zhang T."/>
            <person name="Zhao G."/>
        </authorList>
    </citation>
    <scope>NUCLEOTIDE SEQUENCE [LARGE SCALE GENOMIC DNA]</scope>
    <source>
        <strain evidence="3">cv. Xinhai21</strain>
        <tissue evidence="2">Leaf</tissue>
    </source>
</reference>
<dbReference type="AlphaFoldDB" id="A0A2P5W0E5"/>
<feature type="compositionally biased region" description="Basic residues" evidence="1">
    <location>
        <begin position="1"/>
        <end position="18"/>
    </location>
</feature>
<protein>
    <submittedName>
        <fullName evidence="2">Uncharacterized protein</fullName>
    </submittedName>
</protein>
<evidence type="ECO:0000313" key="3">
    <source>
        <dbReference type="Proteomes" id="UP000239757"/>
    </source>
</evidence>
<dbReference type="EMBL" id="KZ669795">
    <property type="protein sequence ID" value="PPR84562.1"/>
    <property type="molecule type" value="Genomic_DNA"/>
</dbReference>
<feature type="region of interest" description="Disordered" evidence="1">
    <location>
        <begin position="1"/>
        <end position="26"/>
    </location>
</feature>
<evidence type="ECO:0000313" key="2">
    <source>
        <dbReference type="EMBL" id="PPR84562.1"/>
    </source>
</evidence>
<name>A0A2P5W0E5_GOSBA</name>
<dbReference type="Proteomes" id="UP000239757">
    <property type="component" value="Unassembled WGS sequence"/>
</dbReference>
<sequence length="94" mass="10322">MSSSRGKKAAVLASKKRKGESSSSSPIVKEGRVIFLESYRESSSPFLEVSHRARRRTIPNTLDPTLITGHCIDWAAVQQVQLAEAIRALLTTDP</sequence>
<organism evidence="2 3">
    <name type="scientific">Gossypium barbadense</name>
    <name type="common">Sea Island cotton</name>
    <name type="synonym">Hibiscus barbadensis</name>
    <dbReference type="NCBI Taxonomy" id="3634"/>
    <lineage>
        <taxon>Eukaryota</taxon>
        <taxon>Viridiplantae</taxon>
        <taxon>Streptophyta</taxon>
        <taxon>Embryophyta</taxon>
        <taxon>Tracheophyta</taxon>
        <taxon>Spermatophyta</taxon>
        <taxon>Magnoliopsida</taxon>
        <taxon>eudicotyledons</taxon>
        <taxon>Gunneridae</taxon>
        <taxon>Pentapetalae</taxon>
        <taxon>rosids</taxon>
        <taxon>malvids</taxon>
        <taxon>Malvales</taxon>
        <taxon>Malvaceae</taxon>
        <taxon>Malvoideae</taxon>
        <taxon>Gossypium</taxon>
    </lineage>
</organism>
<gene>
    <name evidence="2" type="ORF">GOBAR_AA36149</name>
</gene>
<accession>A0A2P5W0E5</accession>